<keyword evidence="2" id="KW-0689">Ribosomal protein</keyword>
<proteinExistence type="inferred from homology"/>
<keyword evidence="3" id="KW-0687">Ribonucleoprotein</keyword>
<dbReference type="SUPFAM" id="SSF50249">
    <property type="entry name" value="Nucleic acid-binding proteins"/>
    <property type="match status" value="1"/>
</dbReference>
<keyword evidence="6" id="KW-1185">Reference proteome</keyword>
<evidence type="ECO:0000313" key="6">
    <source>
        <dbReference type="Proteomes" id="UP001521116"/>
    </source>
</evidence>
<gene>
    <name evidence="5" type="ORF">SLS56_003000</name>
</gene>
<comment type="caution">
    <text evidence="5">The sequence shown here is derived from an EMBL/GenBank/DDBJ whole genome shotgun (WGS) entry which is preliminary data.</text>
</comment>
<dbReference type="InterPro" id="IPR012340">
    <property type="entry name" value="NA-bd_OB-fold"/>
</dbReference>
<dbReference type="Pfam" id="PF00366">
    <property type="entry name" value="Ribosomal_S17"/>
    <property type="match status" value="1"/>
</dbReference>
<feature type="region of interest" description="Disordered" evidence="4">
    <location>
        <begin position="152"/>
        <end position="216"/>
    </location>
</feature>
<dbReference type="EMBL" id="JAJVDC020000022">
    <property type="protein sequence ID" value="KAL1633364.1"/>
    <property type="molecule type" value="Genomic_DNA"/>
</dbReference>
<evidence type="ECO:0000256" key="4">
    <source>
        <dbReference type="SAM" id="MobiDB-lite"/>
    </source>
</evidence>
<reference evidence="5 6" key="1">
    <citation type="submission" date="2024-02" db="EMBL/GenBank/DDBJ databases">
        <title>De novo assembly and annotation of 12 fungi associated with fruit tree decline syndrome in Ontario, Canada.</title>
        <authorList>
            <person name="Sulman M."/>
            <person name="Ellouze W."/>
            <person name="Ilyukhin E."/>
        </authorList>
    </citation>
    <scope>NUCLEOTIDE SEQUENCE [LARGE SCALE GENOMIC DNA]</scope>
    <source>
        <strain evidence="5 6">M1-105</strain>
    </source>
</reference>
<sequence>MPTPGNPFRQLTGVVVSAGKMMKTVKVRIPGQKWDKHIRKDFPAPYHVLVSDPTESAREGDVIALRNGWRTSKHVHHVVTRIVAPFGPAISQRPRIPTEEERQQQLIQARSEKDLRQAALGRAAARSRVKKAAKEKWLAELPQRLEDARKRAEEAGIAGTGPAKQQGTPINTEAMHNVAQAGNFVEKGLESKQEAESVGQLADSAEEGVARGEKGI</sequence>
<dbReference type="Proteomes" id="UP001521116">
    <property type="component" value="Unassembled WGS sequence"/>
</dbReference>
<evidence type="ECO:0000313" key="5">
    <source>
        <dbReference type="EMBL" id="KAL1633364.1"/>
    </source>
</evidence>
<name>A0ABR3T1C7_9PEZI</name>
<comment type="similarity">
    <text evidence="1">Belongs to the universal ribosomal protein uS17 family.</text>
</comment>
<accession>A0ABR3T1C7</accession>
<protein>
    <recommendedName>
        <fullName evidence="7">Ribosomal protein S17</fullName>
    </recommendedName>
</protein>
<evidence type="ECO:0000256" key="2">
    <source>
        <dbReference type="ARBA" id="ARBA00022980"/>
    </source>
</evidence>
<dbReference type="InterPro" id="IPR000266">
    <property type="entry name" value="Ribosomal_uS17"/>
</dbReference>
<evidence type="ECO:0000256" key="3">
    <source>
        <dbReference type="ARBA" id="ARBA00023274"/>
    </source>
</evidence>
<dbReference type="Gene3D" id="2.40.50.140">
    <property type="entry name" value="Nucleic acid-binding proteins"/>
    <property type="match status" value="1"/>
</dbReference>
<evidence type="ECO:0000256" key="1">
    <source>
        <dbReference type="ARBA" id="ARBA00010254"/>
    </source>
</evidence>
<organism evidence="5 6">
    <name type="scientific">Neofusicoccum ribis</name>
    <dbReference type="NCBI Taxonomy" id="45134"/>
    <lineage>
        <taxon>Eukaryota</taxon>
        <taxon>Fungi</taxon>
        <taxon>Dikarya</taxon>
        <taxon>Ascomycota</taxon>
        <taxon>Pezizomycotina</taxon>
        <taxon>Dothideomycetes</taxon>
        <taxon>Dothideomycetes incertae sedis</taxon>
        <taxon>Botryosphaeriales</taxon>
        <taxon>Botryosphaeriaceae</taxon>
        <taxon>Neofusicoccum</taxon>
    </lineage>
</organism>
<evidence type="ECO:0008006" key="7">
    <source>
        <dbReference type="Google" id="ProtNLM"/>
    </source>
</evidence>